<proteinExistence type="predicted"/>
<evidence type="ECO:0000313" key="3">
    <source>
        <dbReference type="Proteomes" id="UP001151699"/>
    </source>
</evidence>
<dbReference type="EMBL" id="WJQU01000002">
    <property type="protein sequence ID" value="KAJ6641526.1"/>
    <property type="molecule type" value="Genomic_DNA"/>
</dbReference>
<organism evidence="2 3">
    <name type="scientific">Pseudolycoriella hygida</name>
    <dbReference type="NCBI Taxonomy" id="35572"/>
    <lineage>
        <taxon>Eukaryota</taxon>
        <taxon>Metazoa</taxon>
        <taxon>Ecdysozoa</taxon>
        <taxon>Arthropoda</taxon>
        <taxon>Hexapoda</taxon>
        <taxon>Insecta</taxon>
        <taxon>Pterygota</taxon>
        <taxon>Neoptera</taxon>
        <taxon>Endopterygota</taxon>
        <taxon>Diptera</taxon>
        <taxon>Nematocera</taxon>
        <taxon>Sciaroidea</taxon>
        <taxon>Sciaridae</taxon>
        <taxon>Pseudolycoriella</taxon>
    </lineage>
</organism>
<evidence type="ECO:0000256" key="1">
    <source>
        <dbReference type="SAM" id="Phobius"/>
    </source>
</evidence>
<dbReference type="Proteomes" id="UP001151699">
    <property type="component" value="Chromosome B"/>
</dbReference>
<name>A0A9Q0N2D6_9DIPT</name>
<keyword evidence="3" id="KW-1185">Reference proteome</keyword>
<keyword evidence="1" id="KW-0472">Membrane</keyword>
<accession>A0A9Q0N2D6</accession>
<feature type="transmembrane region" description="Helical" evidence="1">
    <location>
        <begin position="82"/>
        <end position="103"/>
    </location>
</feature>
<keyword evidence="1" id="KW-1133">Transmembrane helix</keyword>
<sequence>MKNNIHWSAFIISPDVKNEMAKHKCTNFDSLMFVTMLENEPFDFKVYSPINLYRMKSTSRQSQKKKIIRRSRLCYQSNITYIIYRALVQFNFLFSLICTIYIPKTAEMILEKKEGELLLDCNSLAASSTFVLNSANSAKCIEIEKY</sequence>
<gene>
    <name evidence="2" type="ORF">Bhyg_06465</name>
</gene>
<keyword evidence="1" id="KW-0812">Transmembrane</keyword>
<evidence type="ECO:0000313" key="2">
    <source>
        <dbReference type="EMBL" id="KAJ6641526.1"/>
    </source>
</evidence>
<comment type="caution">
    <text evidence="2">The sequence shown here is derived from an EMBL/GenBank/DDBJ whole genome shotgun (WGS) entry which is preliminary data.</text>
</comment>
<protein>
    <submittedName>
        <fullName evidence="2">Uncharacterized protein</fullName>
    </submittedName>
</protein>
<dbReference type="AlphaFoldDB" id="A0A9Q0N2D6"/>
<reference evidence="2" key="1">
    <citation type="submission" date="2022-07" db="EMBL/GenBank/DDBJ databases">
        <authorList>
            <person name="Trinca V."/>
            <person name="Uliana J.V.C."/>
            <person name="Torres T.T."/>
            <person name="Ward R.J."/>
            <person name="Monesi N."/>
        </authorList>
    </citation>
    <scope>NUCLEOTIDE SEQUENCE</scope>
    <source>
        <strain evidence="2">HSMRA1968</strain>
        <tissue evidence="2">Whole embryos</tissue>
    </source>
</reference>